<proteinExistence type="predicted"/>
<organism evidence="3 4">
    <name type="scientific">Tritrichomonas foetus</name>
    <dbReference type="NCBI Taxonomy" id="1144522"/>
    <lineage>
        <taxon>Eukaryota</taxon>
        <taxon>Metamonada</taxon>
        <taxon>Parabasalia</taxon>
        <taxon>Tritrichomonadida</taxon>
        <taxon>Tritrichomonadidae</taxon>
        <taxon>Tritrichomonas</taxon>
    </lineage>
</organism>
<dbReference type="Gene3D" id="1.25.40.410">
    <property type="match status" value="1"/>
</dbReference>
<dbReference type="InterPro" id="IPR043161">
    <property type="entry name" value="DOCK_C_lobe_A"/>
</dbReference>
<feature type="compositionally biased region" description="Basic and acidic residues" evidence="1">
    <location>
        <begin position="373"/>
        <end position="382"/>
    </location>
</feature>
<dbReference type="EMBL" id="MLAK01000877">
    <property type="protein sequence ID" value="OHT02210.1"/>
    <property type="molecule type" value="Genomic_DNA"/>
</dbReference>
<evidence type="ECO:0000259" key="2">
    <source>
        <dbReference type="Pfam" id="PF06920"/>
    </source>
</evidence>
<feature type="region of interest" description="Disordered" evidence="1">
    <location>
        <begin position="373"/>
        <end position="397"/>
    </location>
</feature>
<feature type="domain" description="DOCKER Lobe A" evidence="2">
    <location>
        <begin position="1132"/>
        <end position="1302"/>
    </location>
</feature>
<sequence length="1561" mass="179224">MSSNGKQAQDSGLNFKPRLSVEEDFFVECNRNISDELLNQNSSWAKSVYDTSRFNYTVVNINDDADPQPKPIINDFNLSDTDIELKDQIDTQTIHQFLQRSNMTSEETMDFEFENISKISKINQKRSQKIEIPPILDAIDCKYLKIQINSFRCGEKLVEMNDCQGVLFLYDFSTGRFASETAYFRQIGNKSLFSQTDSDTVFMEYRSPSEHVSLVCILMNQNASNLDQFIDCLLNLTPFPQTNIKQPIPFALSFINLTNSQISSPSSPFNSTNSQNLPNVADNTIENSPNNSEFNSTSTTETINTINTMNNLKFPLNWIKYTNSDCLRAIGHPRYLSTTSEFQTFLINADISVVPWERDELPEYCLSCDEKRDTNAKNNHNEEESENSMSDNSEKSGKHCLPMIAKASPQQVGDTTSSICISGLSLSFNQNKKADFVYFKAFYCNEATDPSKPIGVPKFVSKNADEPFSNVYISNPIPYSKKIVFYDFIKIVMSDPPLPSAHIIIHVYLILKSAHILSKIVIIPLVTDGVLVQSSTLVYETNKLSDLKAGEYLQKTITSSKTSLTLLIDIPSLLFPPKTIMELASAENDQLIKINEILELDPLIIDNHFIPITYKMFSLMSPLTAQYFVQMYSKCTKSSVTPQLRSWIFHNFNAKKIKDNFLDAFTLSFIQLIENSIESNPDFLYLIADASDIIYDVFLVSYLRCRNTSVQNMDNFVKQFSNIICYFVKESNQEKYLFLSSSLGKFLFYFCSISNSNIEELVKNHIRSLLSIQENQIAALTAAFQLMIQFTFTTGYAYHTVVQIPVKPLNTILYSPYQPLLSLVFLVIYRALPLGDEQLYALASEFMSRICIQLEYHENRSMIFRSAFTFFPFLGILSNYYETKIPDASKFELLPTILFLTTYTPSQLLKNYFSQIDSNFKKQFINFLKNAAEICIKNIDNDQHSYVISLFKDLTQRFLQFLRYNFEYLKDCLNPVISLIKLLTTSPYQTPRNFIKLFDFIYLLITRYPAERSLIECFVLVLTSPQHIARCFGTTLLMLYFKSDFAERKNVVVSSVQFFDSYVSALLRANVEQVVLYKIALTKILNLIPNYKNDDLTNDLDSRLSAALKITDVIMKLRQSNESPEDKCIFVMDIANSYKNFPSMRMKWLSEIVRINIENNCYSAAFVTQLHICALVATVVLHNQKRSQHEQTQFNLLITQPFLRSRHYVFSEEDFKFIPSVLVETTIDFDTLSDDFKYICSDFNINLLKDVLDQAIKYGVTAKMNYEVRCLLSIMLRIAISEKDNQGIAKATAQLKQIYNEIHTNRSFSHDNQLSFYVKDNNVFCVDSGQVIQDGIKVNRLDSESGEMEHLHCWTIFRTVITPEQINVDNVEAQIIKLTQYTTHNALPRFTTKSEIIDEKTVNISLIGYAKMEEERISLMIEQTATEFEKCFPMPGQYLPQVTGNFQQNIEKDIDRIISLLSAALDGEMSMFGLLKVIVEKGSSQLACDMAKRLRSKIERLFQVYHSTVDMLQNANQYSRFTEIATMATTFTSFFQLQEIDTKSYEGNRNPLSECMEFDML</sequence>
<dbReference type="Pfam" id="PF06920">
    <property type="entry name" value="DHR-2_Lobe_A"/>
    <property type="match status" value="1"/>
</dbReference>
<dbReference type="InterPro" id="IPR026791">
    <property type="entry name" value="DOCK"/>
</dbReference>
<gene>
    <name evidence="3" type="ORF">TRFO_30780</name>
</gene>
<dbReference type="PANTHER" id="PTHR23317:SF76">
    <property type="entry name" value="LD20667P"/>
    <property type="match status" value="1"/>
</dbReference>
<evidence type="ECO:0000256" key="1">
    <source>
        <dbReference type="SAM" id="MobiDB-lite"/>
    </source>
</evidence>
<accession>A0A1J4JU22</accession>
<name>A0A1J4JU22_9EUKA</name>
<dbReference type="RefSeq" id="XP_068355346.1">
    <property type="nucleotide sequence ID" value="XM_068507543.1"/>
</dbReference>
<dbReference type="InterPro" id="IPR046769">
    <property type="entry name" value="DOCKER_Lobe_A"/>
</dbReference>
<keyword evidence="4" id="KW-1185">Reference proteome</keyword>
<dbReference type="GO" id="GO:0005085">
    <property type="term" value="F:guanyl-nucleotide exchange factor activity"/>
    <property type="evidence" value="ECO:0007669"/>
    <property type="project" value="InterPro"/>
</dbReference>
<evidence type="ECO:0000313" key="3">
    <source>
        <dbReference type="EMBL" id="OHT02210.1"/>
    </source>
</evidence>
<dbReference type="GeneID" id="94842247"/>
<evidence type="ECO:0000313" key="4">
    <source>
        <dbReference type="Proteomes" id="UP000179807"/>
    </source>
</evidence>
<protein>
    <recommendedName>
        <fullName evidence="2">DOCKER Lobe A domain-containing protein</fullName>
    </recommendedName>
</protein>
<dbReference type="PANTHER" id="PTHR23317">
    <property type="entry name" value="DEDICATOR OF CYTOKINESIS DOCK"/>
    <property type="match status" value="1"/>
</dbReference>
<reference evidence="3" key="1">
    <citation type="submission" date="2016-10" db="EMBL/GenBank/DDBJ databases">
        <authorList>
            <person name="Benchimol M."/>
            <person name="Almeida L.G."/>
            <person name="Vasconcelos A.T."/>
            <person name="Perreira-Neves A."/>
            <person name="Rosa I.A."/>
            <person name="Tasca T."/>
            <person name="Bogo M.R."/>
            <person name="de Souza W."/>
        </authorList>
    </citation>
    <scope>NUCLEOTIDE SEQUENCE [LARGE SCALE GENOMIC DNA]</scope>
    <source>
        <strain evidence="3">K</strain>
    </source>
</reference>
<dbReference type="GO" id="GO:0007264">
    <property type="term" value="P:small GTPase-mediated signal transduction"/>
    <property type="evidence" value="ECO:0007669"/>
    <property type="project" value="InterPro"/>
</dbReference>
<dbReference type="VEuPathDB" id="TrichDB:TRFO_30780"/>
<comment type="caution">
    <text evidence="3">The sequence shown here is derived from an EMBL/GenBank/DDBJ whole genome shotgun (WGS) entry which is preliminary data.</text>
</comment>
<dbReference type="Proteomes" id="UP000179807">
    <property type="component" value="Unassembled WGS sequence"/>
</dbReference>